<dbReference type="Proteomes" id="UP000075635">
    <property type="component" value="Unassembled WGS sequence"/>
</dbReference>
<accession>A0A150S3J2</accession>
<evidence type="ECO:0000313" key="3">
    <source>
        <dbReference type="Proteomes" id="UP000075635"/>
    </source>
</evidence>
<proteinExistence type="predicted"/>
<dbReference type="AlphaFoldDB" id="A0A150S3J2"/>
<comment type="caution">
    <text evidence="2">The sequence shown here is derived from an EMBL/GenBank/DDBJ whole genome shotgun (WGS) entry which is preliminary data.</text>
</comment>
<evidence type="ECO:0000259" key="1">
    <source>
        <dbReference type="Pfam" id="PF18276"/>
    </source>
</evidence>
<feature type="non-terminal residue" evidence="2">
    <location>
        <position position="1"/>
    </location>
</feature>
<dbReference type="InterPro" id="IPR040840">
    <property type="entry name" value="TcA_TcB_BD"/>
</dbReference>
<dbReference type="EMBL" id="JEMB01001486">
    <property type="protein sequence ID" value="KYF86992.1"/>
    <property type="molecule type" value="Genomic_DNA"/>
</dbReference>
<reference evidence="2 3" key="1">
    <citation type="submission" date="2014-02" db="EMBL/GenBank/DDBJ databases">
        <title>The small core and large imbalanced accessory genome model reveals a collaborative survival strategy of Sorangium cellulosum strains in nature.</title>
        <authorList>
            <person name="Han K."/>
            <person name="Peng R."/>
            <person name="Blom J."/>
            <person name="Li Y.-Z."/>
        </authorList>
    </citation>
    <scope>NUCLEOTIDE SEQUENCE [LARGE SCALE GENOMIC DNA]</scope>
    <source>
        <strain evidence="2 3">So0011-07</strain>
    </source>
</reference>
<sequence length="210" mass="22583">LNFRDERYLPFEGAGAESTWRLELPLEDQAFDMDTLSDVVIHLRYTARDGGVPLRNAARAARDGWLEGAGGAEGTPLARMFSLRQEFSVGWQGFLDEAGTHTLELALGPERFPFQLRSKEIKIERVEVYVKLKPGKALSFDLHLQPFPGNLGVIELPSGGTGLVHGDGDCPGARTGTWVLSAQGAAPGAPAAEIDDIALIVHYTAASGSV</sequence>
<protein>
    <recommendedName>
        <fullName evidence="1">Tc toxin complex TcA C-terminal TcB-binding domain-containing protein</fullName>
    </recommendedName>
</protein>
<organism evidence="2 3">
    <name type="scientific">Sorangium cellulosum</name>
    <name type="common">Polyangium cellulosum</name>
    <dbReference type="NCBI Taxonomy" id="56"/>
    <lineage>
        <taxon>Bacteria</taxon>
        <taxon>Pseudomonadati</taxon>
        <taxon>Myxococcota</taxon>
        <taxon>Polyangia</taxon>
        <taxon>Polyangiales</taxon>
        <taxon>Polyangiaceae</taxon>
        <taxon>Sorangium</taxon>
    </lineage>
</organism>
<feature type="domain" description="Tc toxin complex TcA C-terminal TcB-binding" evidence="1">
    <location>
        <begin position="1"/>
        <end position="47"/>
    </location>
</feature>
<gene>
    <name evidence="2" type="ORF">BE17_19785</name>
</gene>
<dbReference type="Pfam" id="PF18276">
    <property type="entry name" value="TcA_TcB_BD"/>
    <property type="match status" value="1"/>
</dbReference>
<name>A0A150S3J2_SORCE</name>
<evidence type="ECO:0000313" key="2">
    <source>
        <dbReference type="EMBL" id="KYF86992.1"/>
    </source>
</evidence>